<dbReference type="Proteomes" id="UP000805193">
    <property type="component" value="Unassembled WGS sequence"/>
</dbReference>
<accession>A0AC60NTN3</accession>
<protein>
    <submittedName>
        <fullName evidence="1">Uncharacterized protein</fullName>
    </submittedName>
</protein>
<name>A0AC60NTN3_IXOPE</name>
<proteinExistence type="predicted"/>
<sequence>MNEHLSRNIKEASINERSSMSPSRRDRQTAVHEKGGRQNPSPIESEQHGATTTRTPFDTAHPSTSRRVSASSKASFGAKLRRGPPSTHPALEKNVDDRLSFGQSSSDQRKISPSRIESRARRGRDPPARKKGQRQLRPAKNSRIHQPSARRATQGGEGHSWPSLVTTAAPSPPPRTRSSAGYLPRRSDGGWPVCEKPENEPRCRRSIRKEERSIEVGRVEPTRPGPLAS</sequence>
<evidence type="ECO:0000313" key="1">
    <source>
        <dbReference type="EMBL" id="KAG0410439.1"/>
    </source>
</evidence>
<keyword evidence="2" id="KW-1185">Reference proteome</keyword>
<evidence type="ECO:0000313" key="2">
    <source>
        <dbReference type="Proteomes" id="UP000805193"/>
    </source>
</evidence>
<reference evidence="1 2" key="1">
    <citation type="journal article" date="2020" name="Cell">
        <title>Large-Scale Comparative Analyses of Tick Genomes Elucidate Their Genetic Diversity and Vector Capacities.</title>
        <authorList>
            <consortium name="Tick Genome and Microbiome Consortium (TIGMIC)"/>
            <person name="Jia N."/>
            <person name="Wang J."/>
            <person name="Shi W."/>
            <person name="Du L."/>
            <person name="Sun Y."/>
            <person name="Zhan W."/>
            <person name="Jiang J.F."/>
            <person name="Wang Q."/>
            <person name="Zhang B."/>
            <person name="Ji P."/>
            <person name="Bell-Sakyi L."/>
            <person name="Cui X.M."/>
            <person name="Yuan T.T."/>
            <person name="Jiang B.G."/>
            <person name="Yang W.F."/>
            <person name="Lam T.T."/>
            <person name="Chang Q.C."/>
            <person name="Ding S.J."/>
            <person name="Wang X.J."/>
            <person name="Zhu J.G."/>
            <person name="Ruan X.D."/>
            <person name="Zhao L."/>
            <person name="Wei J.T."/>
            <person name="Ye R.Z."/>
            <person name="Que T.C."/>
            <person name="Du C.H."/>
            <person name="Zhou Y.H."/>
            <person name="Cheng J.X."/>
            <person name="Dai P.F."/>
            <person name="Guo W.B."/>
            <person name="Han X.H."/>
            <person name="Huang E.J."/>
            <person name="Li L.F."/>
            <person name="Wei W."/>
            <person name="Gao Y.C."/>
            <person name="Liu J.Z."/>
            <person name="Shao H.Z."/>
            <person name="Wang X."/>
            <person name="Wang C.C."/>
            <person name="Yang T.C."/>
            <person name="Huo Q.B."/>
            <person name="Li W."/>
            <person name="Chen H.Y."/>
            <person name="Chen S.E."/>
            <person name="Zhou L.G."/>
            <person name="Ni X.B."/>
            <person name="Tian J.H."/>
            <person name="Sheng Y."/>
            <person name="Liu T."/>
            <person name="Pan Y.S."/>
            <person name="Xia L.Y."/>
            <person name="Li J."/>
            <person name="Zhao F."/>
            <person name="Cao W.C."/>
        </authorList>
    </citation>
    <scope>NUCLEOTIDE SEQUENCE [LARGE SCALE GENOMIC DNA]</scope>
    <source>
        <strain evidence="1">Iper-2018</strain>
    </source>
</reference>
<dbReference type="EMBL" id="JABSTQ010011520">
    <property type="protein sequence ID" value="KAG0410439.1"/>
    <property type="molecule type" value="Genomic_DNA"/>
</dbReference>
<organism evidence="1 2">
    <name type="scientific">Ixodes persulcatus</name>
    <name type="common">Taiga tick</name>
    <dbReference type="NCBI Taxonomy" id="34615"/>
    <lineage>
        <taxon>Eukaryota</taxon>
        <taxon>Metazoa</taxon>
        <taxon>Ecdysozoa</taxon>
        <taxon>Arthropoda</taxon>
        <taxon>Chelicerata</taxon>
        <taxon>Arachnida</taxon>
        <taxon>Acari</taxon>
        <taxon>Parasitiformes</taxon>
        <taxon>Ixodida</taxon>
        <taxon>Ixodoidea</taxon>
        <taxon>Ixodidae</taxon>
        <taxon>Ixodinae</taxon>
        <taxon>Ixodes</taxon>
    </lineage>
</organism>
<comment type="caution">
    <text evidence="1">The sequence shown here is derived from an EMBL/GenBank/DDBJ whole genome shotgun (WGS) entry which is preliminary data.</text>
</comment>
<gene>
    <name evidence="1" type="ORF">HPB47_012439</name>
</gene>